<dbReference type="PANTHER" id="PTHR12526">
    <property type="entry name" value="GLYCOSYLTRANSFERASE"/>
    <property type="match status" value="1"/>
</dbReference>
<feature type="domain" description="Glycosyl transferase family 1" evidence="3">
    <location>
        <begin position="269"/>
        <end position="422"/>
    </location>
</feature>
<evidence type="ECO:0000313" key="5">
    <source>
        <dbReference type="EMBL" id="MBB6391151.1"/>
    </source>
</evidence>
<evidence type="ECO:0000259" key="3">
    <source>
        <dbReference type="Pfam" id="PF00534"/>
    </source>
</evidence>
<keyword evidence="1" id="KW-0328">Glycosyltransferase</keyword>
<feature type="domain" description="Glycosyltransferase subfamily 4-like N-terminal" evidence="4">
    <location>
        <begin position="178"/>
        <end position="259"/>
    </location>
</feature>
<protein>
    <submittedName>
        <fullName evidence="5">Glycosyltransferase involved in cell wall biosynthesis</fullName>
    </submittedName>
</protein>
<dbReference type="Pfam" id="PF13439">
    <property type="entry name" value="Glyco_transf_4"/>
    <property type="match status" value="1"/>
</dbReference>
<evidence type="ECO:0000259" key="4">
    <source>
        <dbReference type="Pfam" id="PF13439"/>
    </source>
</evidence>
<dbReference type="Gene3D" id="3.40.50.2000">
    <property type="entry name" value="Glycogen Phosphorylase B"/>
    <property type="match status" value="2"/>
</dbReference>
<comment type="caution">
    <text evidence="5">The sequence shown here is derived from an EMBL/GenBank/DDBJ whole genome shotgun (WGS) entry which is preliminary data.</text>
</comment>
<dbReference type="Pfam" id="PF00534">
    <property type="entry name" value="Glycos_transf_1"/>
    <property type="match status" value="1"/>
</dbReference>
<keyword evidence="2 5" id="KW-0808">Transferase</keyword>
<organism evidence="5 6">
    <name type="scientific">Microbacterium thalassium</name>
    <dbReference type="NCBI Taxonomy" id="362649"/>
    <lineage>
        <taxon>Bacteria</taxon>
        <taxon>Bacillati</taxon>
        <taxon>Actinomycetota</taxon>
        <taxon>Actinomycetes</taxon>
        <taxon>Micrococcales</taxon>
        <taxon>Microbacteriaceae</taxon>
        <taxon>Microbacterium</taxon>
    </lineage>
</organism>
<dbReference type="InterPro" id="IPR001296">
    <property type="entry name" value="Glyco_trans_1"/>
</dbReference>
<accession>A0A7X0FQB6</accession>
<dbReference type="AlphaFoldDB" id="A0A7X0FQB6"/>
<gene>
    <name evidence="5" type="ORF">HD594_001464</name>
</gene>
<dbReference type="SUPFAM" id="SSF53756">
    <property type="entry name" value="UDP-Glycosyltransferase/glycogen phosphorylase"/>
    <property type="match status" value="1"/>
</dbReference>
<dbReference type="EMBL" id="JACHML010000001">
    <property type="protein sequence ID" value="MBB6391151.1"/>
    <property type="molecule type" value="Genomic_DNA"/>
</dbReference>
<evidence type="ECO:0000256" key="1">
    <source>
        <dbReference type="ARBA" id="ARBA00022676"/>
    </source>
</evidence>
<sequence length="454" mass="48386">MTELPDAEYLMLSSRLIPGLDGGFTIASLARARLLADSGADPVLLTVDAGTPAAHAEHRREFVARGQARSVDAFANLFDDAVADPSWLRNAARPGEATPGVEYREIPDAEGRPLVSLPVVRDPDWHLTDAAVVVHGAGVIAGFRGLYRAWLEFVVRQARERAGDPARLVVLVCEARQIGEMLVDWADPDVRLVHTVHNSHLPAPYDDPDAAIEGLWGRWLAVADRFDAVLWPTAAQRDEVIARYGDPGTFAVVPNGIELGSEPPEPASRDGRLVVMVNRLAPQKRVDVAIRAFQRVVEAVPDARLDVYGDGPLRAQLQELIDTLGLASNVSLRGATLERDAILDTAAVFVSTSDFEGQGLSIAEALARGVAVVATDARYGPRETIGDAGAVVPVGDADAVADAVIALLQDEPRRAELATAARTAARTLEADAVRPALIAALAAAATRPSRRAES</sequence>
<dbReference type="GO" id="GO:0016757">
    <property type="term" value="F:glycosyltransferase activity"/>
    <property type="evidence" value="ECO:0007669"/>
    <property type="project" value="UniProtKB-KW"/>
</dbReference>
<evidence type="ECO:0000256" key="2">
    <source>
        <dbReference type="ARBA" id="ARBA00022679"/>
    </source>
</evidence>
<dbReference type="Proteomes" id="UP000537775">
    <property type="component" value="Unassembled WGS sequence"/>
</dbReference>
<dbReference type="RefSeq" id="WP_184750312.1">
    <property type="nucleotide sequence ID" value="NZ_BAAAJR010000010.1"/>
</dbReference>
<name>A0A7X0FQB6_9MICO</name>
<proteinExistence type="predicted"/>
<evidence type="ECO:0000313" key="6">
    <source>
        <dbReference type="Proteomes" id="UP000537775"/>
    </source>
</evidence>
<dbReference type="InterPro" id="IPR028098">
    <property type="entry name" value="Glyco_trans_4-like_N"/>
</dbReference>
<reference evidence="5 6" key="1">
    <citation type="submission" date="2020-08" db="EMBL/GenBank/DDBJ databases">
        <title>Sequencing the genomes of 1000 actinobacteria strains.</title>
        <authorList>
            <person name="Klenk H.-P."/>
        </authorList>
    </citation>
    <scope>NUCLEOTIDE SEQUENCE [LARGE SCALE GENOMIC DNA]</scope>
    <source>
        <strain evidence="5 6">DSM 12511</strain>
    </source>
</reference>
<keyword evidence="6" id="KW-1185">Reference proteome</keyword>